<name>A0A5E4SFV1_9BURK</name>
<comment type="similarity">
    <text evidence="3">Belongs to the PTPS family. QueD subfamily.</text>
</comment>
<comment type="catalytic activity">
    <reaction evidence="10">
        <text>7,8-dihydroneopterin 3'-triphosphate + H2O = 6-carboxy-5,6,7,8-tetrahydropterin + triphosphate + acetaldehyde + 2 H(+)</text>
        <dbReference type="Rhea" id="RHEA:27966"/>
        <dbReference type="ChEBI" id="CHEBI:15343"/>
        <dbReference type="ChEBI" id="CHEBI:15377"/>
        <dbReference type="ChEBI" id="CHEBI:15378"/>
        <dbReference type="ChEBI" id="CHEBI:18036"/>
        <dbReference type="ChEBI" id="CHEBI:58462"/>
        <dbReference type="ChEBI" id="CHEBI:61032"/>
        <dbReference type="EC" id="4.1.2.50"/>
    </reaction>
</comment>
<gene>
    <name evidence="12" type="ORF">PAN31108_00749</name>
</gene>
<dbReference type="Proteomes" id="UP000406256">
    <property type="component" value="Unassembled WGS sequence"/>
</dbReference>
<dbReference type="AlphaFoldDB" id="A0A5E4SFV1"/>
<dbReference type="InterPro" id="IPR038418">
    <property type="entry name" value="6-PTP_synth/QueD_sf"/>
</dbReference>
<evidence type="ECO:0000256" key="11">
    <source>
        <dbReference type="SAM" id="MobiDB-lite"/>
    </source>
</evidence>
<keyword evidence="6" id="KW-0479">Metal-binding</keyword>
<evidence type="ECO:0000256" key="1">
    <source>
        <dbReference type="ARBA" id="ARBA00001947"/>
    </source>
</evidence>
<keyword evidence="13" id="KW-1185">Reference proteome</keyword>
<dbReference type="GO" id="GO:0046872">
    <property type="term" value="F:metal ion binding"/>
    <property type="evidence" value="ECO:0007669"/>
    <property type="project" value="UniProtKB-KW"/>
</dbReference>
<evidence type="ECO:0000256" key="4">
    <source>
        <dbReference type="ARBA" id="ARBA00012982"/>
    </source>
</evidence>
<evidence type="ECO:0000256" key="6">
    <source>
        <dbReference type="ARBA" id="ARBA00022723"/>
    </source>
</evidence>
<sequence>MSRERAPKATGMRASHLSQALSEPRERSLNRTAPRRARTHASSGTRAQFTLSRSFVFEAAHTLNRRDIDLPSMDASRRIHGHSYRATVEVTGVPTGESGMVVDLGQLDVVLARVSQRLDHRLLDDVAGLGPATLENLCAFIWRALAPHLLGLSRVTVSRDLRGDACSLTMHAA</sequence>
<accession>A0A5E4SFV1</accession>
<organism evidence="12 13">
    <name type="scientific">Pandoraea anhela</name>
    <dbReference type="NCBI Taxonomy" id="2508295"/>
    <lineage>
        <taxon>Bacteria</taxon>
        <taxon>Pseudomonadati</taxon>
        <taxon>Pseudomonadota</taxon>
        <taxon>Betaproteobacteria</taxon>
        <taxon>Burkholderiales</taxon>
        <taxon>Burkholderiaceae</taxon>
        <taxon>Pandoraea</taxon>
    </lineage>
</organism>
<evidence type="ECO:0000256" key="2">
    <source>
        <dbReference type="ARBA" id="ARBA00005061"/>
    </source>
</evidence>
<dbReference type="PANTHER" id="PTHR12589:SF7">
    <property type="entry name" value="6-PYRUVOYL TETRAHYDROBIOPTERIN SYNTHASE"/>
    <property type="match status" value="1"/>
</dbReference>
<evidence type="ECO:0000313" key="12">
    <source>
        <dbReference type="EMBL" id="VVD74003.1"/>
    </source>
</evidence>
<dbReference type="Gene3D" id="3.30.479.10">
    <property type="entry name" value="6-pyruvoyl tetrahydropterin synthase/QueD"/>
    <property type="match status" value="1"/>
</dbReference>
<dbReference type="InterPro" id="IPR007115">
    <property type="entry name" value="6-PTP_synth/QueD"/>
</dbReference>
<comment type="pathway">
    <text evidence="2">Purine metabolism; 7-cyano-7-deazaguanine biosynthesis.</text>
</comment>
<keyword evidence="7" id="KW-0862">Zinc</keyword>
<dbReference type="PANTHER" id="PTHR12589">
    <property type="entry name" value="PYRUVOYL TETRAHYDROBIOPTERIN SYNTHASE"/>
    <property type="match status" value="1"/>
</dbReference>
<evidence type="ECO:0000256" key="8">
    <source>
        <dbReference type="ARBA" id="ARBA00023239"/>
    </source>
</evidence>
<comment type="cofactor">
    <cofactor evidence="1">
        <name>Zn(2+)</name>
        <dbReference type="ChEBI" id="CHEBI:29105"/>
    </cofactor>
</comment>
<evidence type="ECO:0000256" key="10">
    <source>
        <dbReference type="ARBA" id="ARBA00048807"/>
    </source>
</evidence>
<keyword evidence="8" id="KW-0456">Lyase</keyword>
<dbReference type="GO" id="GO:0070497">
    <property type="term" value="F:6-carboxytetrahydropterin synthase activity"/>
    <property type="evidence" value="ECO:0007669"/>
    <property type="project" value="UniProtKB-EC"/>
</dbReference>
<dbReference type="EC" id="4.1.2.50" evidence="4"/>
<evidence type="ECO:0000256" key="7">
    <source>
        <dbReference type="ARBA" id="ARBA00022833"/>
    </source>
</evidence>
<evidence type="ECO:0000256" key="3">
    <source>
        <dbReference type="ARBA" id="ARBA00008900"/>
    </source>
</evidence>
<evidence type="ECO:0000256" key="9">
    <source>
        <dbReference type="ARBA" id="ARBA00031449"/>
    </source>
</evidence>
<dbReference type="UniPathway" id="UPA00391"/>
<dbReference type="Pfam" id="PF01242">
    <property type="entry name" value="PTPS"/>
    <property type="match status" value="1"/>
</dbReference>
<dbReference type="SUPFAM" id="SSF55620">
    <property type="entry name" value="Tetrahydrobiopterin biosynthesis enzymes-like"/>
    <property type="match status" value="1"/>
</dbReference>
<dbReference type="EMBL" id="CABPSB010000002">
    <property type="protein sequence ID" value="VVD74003.1"/>
    <property type="molecule type" value="Genomic_DNA"/>
</dbReference>
<evidence type="ECO:0000256" key="5">
    <source>
        <dbReference type="ARBA" id="ARBA00018141"/>
    </source>
</evidence>
<evidence type="ECO:0000313" key="13">
    <source>
        <dbReference type="Proteomes" id="UP000406256"/>
    </source>
</evidence>
<reference evidence="12 13" key="1">
    <citation type="submission" date="2019-08" db="EMBL/GenBank/DDBJ databases">
        <authorList>
            <person name="Peeters C."/>
        </authorList>
    </citation>
    <scope>NUCLEOTIDE SEQUENCE [LARGE SCALE GENOMIC DNA]</scope>
    <source>
        <strain evidence="12 13">LMG 31108</strain>
    </source>
</reference>
<proteinExistence type="inferred from homology"/>
<feature type="region of interest" description="Disordered" evidence="11">
    <location>
        <begin position="1"/>
        <end position="46"/>
    </location>
</feature>
<dbReference type="RefSeq" id="WP_306440130.1">
    <property type="nucleotide sequence ID" value="NZ_CABPSB010000002.1"/>
</dbReference>
<protein>
    <recommendedName>
        <fullName evidence="5">6-carboxy-5,6,7,8-tetrahydropterin synthase</fullName>
        <ecNumber evidence="4">4.1.2.50</ecNumber>
    </recommendedName>
    <alternativeName>
        <fullName evidence="9">Queuosine biosynthesis protein QueD</fullName>
    </alternativeName>
</protein>